<proteinExistence type="predicted"/>
<gene>
    <name evidence="2" type="ORF">DdX_20815</name>
</gene>
<reference evidence="2" key="1">
    <citation type="submission" date="2022-01" db="EMBL/GenBank/DDBJ databases">
        <title>Genome Sequence Resource for Two Populations of Ditylenchus destructor, the Migratory Endoparasitic Phytonematode.</title>
        <authorList>
            <person name="Zhang H."/>
            <person name="Lin R."/>
            <person name="Xie B."/>
        </authorList>
    </citation>
    <scope>NUCLEOTIDE SEQUENCE</scope>
    <source>
        <strain evidence="2">BazhouSP</strain>
    </source>
</reference>
<feature type="domain" description="Tyrosine-protein phosphatase" evidence="1">
    <location>
        <begin position="1"/>
        <end position="106"/>
    </location>
</feature>
<dbReference type="SUPFAM" id="SSF52799">
    <property type="entry name" value="(Phosphotyrosine protein) phosphatases II"/>
    <property type="match status" value="1"/>
</dbReference>
<dbReference type="PANTHER" id="PTHR19134:SF559">
    <property type="entry name" value="TYROSINE-PROTEIN PHOSPHATASE DOMAIN-CONTAINING PROTEIN"/>
    <property type="match status" value="1"/>
</dbReference>
<name>A0AAD4MKN7_9BILA</name>
<dbReference type="InterPro" id="IPR029021">
    <property type="entry name" value="Prot-tyrosine_phosphatase-like"/>
</dbReference>
<organism evidence="2 3">
    <name type="scientific">Ditylenchus destructor</name>
    <dbReference type="NCBI Taxonomy" id="166010"/>
    <lineage>
        <taxon>Eukaryota</taxon>
        <taxon>Metazoa</taxon>
        <taxon>Ecdysozoa</taxon>
        <taxon>Nematoda</taxon>
        <taxon>Chromadorea</taxon>
        <taxon>Rhabditida</taxon>
        <taxon>Tylenchina</taxon>
        <taxon>Tylenchomorpha</taxon>
        <taxon>Sphaerularioidea</taxon>
        <taxon>Anguinidae</taxon>
        <taxon>Anguininae</taxon>
        <taxon>Ditylenchus</taxon>
    </lineage>
</organism>
<dbReference type="InterPro" id="IPR000242">
    <property type="entry name" value="PTP_cat"/>
</dbReference>
<dbReference type="GO" id="GO:0004725">
    <property type="term" value="F:protein tyrosine phosphatase activity"/>
    <property type="evidence" value="ECO:0007669"/>
    <property type="project" value="InterPro"/>
</dbReference>
<dbReference type="PANTHER" id="PTHR19134">
    <property type="entry name" value="RECEPTOR-TYPE TYROSINE-PROTEIN PHOSPHATASE"/>
    <property type="match status" value="1"/>
</dbReference>
<dbReference type="PROSITE" id="PS50055">
    <property type="entry name" value="TYR_PHOSPHATASE_PTP"/>
    <property type="match status" value="1"/>
</dbReference>
<comment type="caution">
    <text evidence="2">The sequence shown here is derived from an EMBL/GenBank/DDBJ whole genome shotgun (WGS) entry which is preliminary data.</text>
</comment>
<dbReference type="AlphaFoldDB" id="A0AAD4MKN7"/>
<accession>A0AAD4MKN7</accession>
<keyword evidence="3" id="KW-1185">Reference proteome</keyword>
<evidence type="ECO:0000259" key="1">
    <source>
        <dbReference type="PROSITE" id="PS50055"/>
    </source>
</evidence>
<sequence length="193" mass="22305">MLTNLKDNGYYIEDGMPTAGLVEKCAQYWPEKPNTPMLIDFPSQIQVTMSKPTTKNYGYVRTFTVTHTVQKDKTHKLIQYHFTQWPDLGVPGDYNMFLEFMKDVQKAIWAINVFMFPTVKVFVIPRFCKFQGGVICDWIGLGEELTNRKAYFGTESLISEIRHFLPKIRDLKRKYFAPLGFGVIQPLSLSEGD</sequence>
<protein>
    <submittedName>
        <fullName evidence="2">Protein-tyrosine phosphatase domain-containing protein</fullName>
    </submittedName>
</protein>
<evidence type="ECO:0000313" key="3">
    <source>
        <dbReference type="Proteomes" id="UP001201812"/>
    </source>
</evidence>
<dbReference type="InterPro" id="IPR050348">
    <property type="entry name" value="Protein-Tyr_Phosphatase"/>
</dbReference>
<evidence type="ECO:0000313" key="2">
    <source>
        <dbReference type="EMBL" id="KAI1693170.1"/>
    </source>
</evidence>
<dbReference type="Gene3D" id="3.90.190.10">
    <property type="entry name" value="Protein tyrosine phosphatase superfamily"/>
    <property type="match status" value="1"/>
</dbReference>
<dbReference type="EMBL" id="JAKKPZ010000666">
    <property type="protein sequence ID" value="KAI1693170.1"/>
    <property type="molecule type" value="Genomic_DNA"/>
</dbReference>
<dbReference type="Proteomes" id="UP001201812">
    <property type="component" value="Unassembled WGS sequence"/>
</dbReference>
<dbReference type="Pfam" id="PF00102">
    <property type="entry name" value="Y_phosphatase"/>
    <property type="match status" value="1"/>
</dbReference>